<feature type="region of interest" description="Disordered" evidence="2">
    <location>
        <begin position="39"/>
        <end position="72"/>
    </location>
</feature>
<comment type="similarity">
    <text evidence="1">Belongs to the SAP18 family.</text>
</comment>
<evidence type="ECO:0000313" key="3">
    <source>
        <dbReference type="EMBL" id="KAG8363825.1"/>
    </source>
</evidence>
<feature type="compositionally biased region" description="Polar residues" evidence="2">
    <location>
        <begin position="63"/>
        <end position="72"/>
    </location>
</feature>
<dbReference type="GO" id="GO:0003714">
    <property type="term" value="F:transcription corepressor activity"/>
    <property type="evidence" value="ECO:0007669"/>
    <property type="project" value="TreeGrafter"/>
</dbReference>
<evidence type="ECO:0000313" key="4">
    <source>
        <dbReference type="Proteomes" id="UP000826271"/>
    </source>
</evidence>
<dbReference type="AlphaFoldDB" id="A0AAV6WA02"/>
<dbReference type="EMBL" id="WHWC01000019">
    <property type="protein sequence ID" value="KAG8363825.1"/>
    <property type="molecule type" value="Genomic_DNA"/>
</dbReference>
<dbReference type="PANTHER" id="PTHR13082:SF0">
    <property type="entry name" value="HISTONE DEACETYLASE COMPLEX SUBUNIT SAP18"/>
    <property type="match status" value="1"/>
</dbReference>
<feature type="region of interest" description="Disordered" evidence="2">
    <location>
        <begin position="1"/>
        <end position="23"/>
    </location>
</feature>
<dbReference type="InterPro" id="IPR042534">
    <property type="entry name" value="SAP18_sf"/>
</dbReference>
<evidence type="ECO:0000256" key="2">
    <source>
        <dbReference type="SAM" id="MobiDB-lite"/>
    </source>
</evidence>
<dbReference type="GO" id="GO:0005634">
    <property type="term" value="C:nucleus"/>
    <property type="evidence" value="ECO:0007669"/>
    <property type="project" value="TreeGrafter"/>
</dbReference>
<reference evidence="3" key="1">
    <citation type="submission" date="2019-10" db="EMBL/GenBank/DDBJ databases">
        <authorList>
            <person name="Zhang R."/>
            <person name="Pan Y."/>
            <person name="Wang J."/>
            <person name="Ma R."/>
            <person name="Yu S."/>
        </authorList>
    </citation>
    <scope>NUCLEOTIDE SEQUENCE</scope>
    <source>
        <strain evidence="3">LA-IB0</strain>
        <tissue evidence="3">Leaf</tissue>
    </source>
</reference>
<sequence length="101" mass="11013">MHGRGLPPLPAARLRPPRLEPINGEKTCPLLLRVFTKGGGHHTDDDFAVRGKEPKDERGGEHSTLTLTRGSPTAEASLSFQIGDYLERNLDSNTVPTVCKI</sequence>
<dbReference type="Pfam" id="PF06487">
    <property type="entry name" value="SAP18"/>
    <property type="match status" value="1"/>
</dbReference>
<feature type="compositionally biased region" description="Low complexity" evidence="2">
    <location>
        <begin position="1"/>
        <end position="14"/>
    </location>
</feature>
<accession>A0AAV6WA02</accession>
<keyword evidence="4" id="KW-1185">Reference proteome</keyword>
<proteinExistence type="inferred from homology"/>
<gene>
    <name evidence="3" type="ORF">BUALT_Bualt19G0062500</name>
</gene>
<evidence type="ECO:0000256" key="1">
    <source>
        <dbReference type="ARBA" id="ARBA00009143"/>
    </source>
</evidence>
<protein>
    <submittedName>
        <fullName evidence="3">Uncharacterized protein</fullName>
    </submittedName>
</protein>
<dbReference type="Proteomes" id="UP000826271">
    <property type="component" value="Unassembled WGS sequence"/>
</dbReference>
<dbReference type="PANTHER" id="PTHR13082">
    <property type="entry name" value="SAP18"/>
    <property type="match status" value="1"/>
</dbReference>
<feature type="compositionally biased region" description="Basic and acidic residues" evidence="2">
    <location>
        <begin position="41"/>
        <end position="61"/>
    </location>
</feature>
<name>A0AAV6WA02_9LAMI</name>
<organism evidence="3 4">
    <name type="scientific">Buddleja alternifolia</name>
    <dbReference type="NCBI Taxonomy" id="168488"/>
    <lineage>
        <taxon>Eukaryota</taxon>
        <taxon>Viridiplantae</taxon>
        <taxon>Streptophyta</taxon>
        <taxon>Embryophyta</taxon>
        <taxon>Tracheophyta</taxon>
        <taxon>Spermatophyta</taxon>
        <taxon>Magnoliopsida</taxon>
        <taxon>eudicotyledons</taxon>
        <taxon>Gunneridae</taxon>
        <taxon>Pentapetalae</taxon>
        <taxon>asterids</taxon>
        <taxon>lamiids</taxon>
        <taxon>Lamiales</taxon>
        <taxon>Scrophulariaceae</taxon>
        <taxon>Buddlejeae</taxon>
        <taxon>Buddleja</taxon>
    </lineage>
</organism>
<dbReference type="Gene3D" id="3.10.20.550">
    <property type="entry name" value="ASAP complex, SAP18 subunit"/>
    <property type="match status" value="1"/>
</dbReference>
<comment type="caution">
    <text evidence="3">The sequence shown here is derived from an EMBL/GenBank/DDBJ whole genome shotgun (WGS) entry which is preliminary data.</text>
</comment>
<dbReference type="InterPro" id="IPR010516">
    <property type="entry name" value="SAP18"/>
</dbReference>